<feature type="region of interest" description="Disordered" evidence="1">
    <location>
        <begin position="164"/>
        <end position="202"/>
    </location>
</feature>
<organism evidence="2 3">
    <name type="scientific">Trichonephila inaurata madagascariensis</name>
    <dbReference type="NCBI Taxonomy" id="2747483"/>
    <lineage>
        <taxon>Eukaryota</taxon>
        <taxon>Metazoa</taxon>
        <taxon>Ecdysozoa</taxon>
        <taxon>Arthropoda</taxon>
        <taxon>Chelicerata</taxon>
        <taxon>Arachnida</taxon>
        <taxon>Araneae</taxon>
        <taxon>Araneomorphae</taxon>
        <taxon>Entelegynae</taxon>
        <taxon>Araneoidea</taxon>
        <taxon>Nephilidae</taxon>
        <taxon>Trichonephila</taxon>
        <taxon>Trichonephila inaurata</taxon>
    </lineage>
</organism>
<protein>
    <submittedName>
        <fullName evidence="2">Uncharacterized protein</fullName>
    </submittedName>
</protein>
<keyword evidence="3" id="KW-1185">Reference proteome</keyword>
<dbReference type="AlphaFoldDB" id="A0A8X7C633"/>
<dbReference type="EMBL" id="BMAV01009465">
    <property type="protein sequence ID" value="GFY53734.1"/>
    <property type="molecule type" value="Genomic_DNA"/>
</dbReference>
<dbReference type="Proteomes" id="UP000886998">
    <property type="component" value="Unassembled WGS sequence"/>
</dbReference>
<feature type="compositionally biased region" description="Polar residues" evidence="1">
    <location>
        <begin position="69"/>
        <end position="78"/>
    </location>
</feature>
<evidence type="ECO:0000313" key="2">
    <source>
        <dbReference type="EMBL" id="GFY53734.1"/>
    </source>
</evidence>
<sequence length="219" mass="25077">MLLSENQDINTSLPISDTNSTVTSDLNDTRNDLLKLDSLVLFPKRIDSNYARSFDREPRNNNAKIPKLPSNQKDSISANFSTSMPRRVAVRERNSTERYKYSIGIRRQLNSNRSNPLLPKLNKTIARNVDTRESTLQDFFEVTTMPNIISETLLRRISENLKKRNSSIGTERSSSNETEMTTESPEADVARKPKMTDSDNSENIAIKNPNWILKHFMII</sequence>
<dbReference type="OrthoDB" id="6427424at2759"/>
<feature type="compositionally biased region" description="Basic and acidic residues" evidence="1">
    <location>
        <begin position="188"/>
        <end position="197"/>
    </location>
</feature>
<gene>
    <name evidence="2" type="primary">NCL1_40776</name>
    <name evidence="2" type="ORF">TNIN_229751</name>
</gene>
<feature type="compositionally biased region" description="Low complexity" evidence="1">
    <location>
        <begin position="170"/>
        <end position="184"/>
    </location>
</feature>
<proteinExistence type="predicted"/>
<evidence type="ECO:0000256" key="1">
    <source>
        <dbReference type="SAM" id="MobiDB-lite"/>
    </source>
</evidence>
<reference evidence="2" key="1">
    <citation type="submission" date="2020-08" db="EMBL/GenBank/DDBJ databases">
        <title>Multicomponent nature underlies the extraordinary mechanical properties of spider dragline silk.</title>
        <authorList>
            <person name="Kono N."/>
            <person name="Nakamura H."/>
            <person name="Mori M."/>
            <person name="Yoshida Y."/>
            <person name="Ohtoshi R."/>
            <person name="Malay A.D."/>
            <person name="Moran D.A.P."/>
            <person name="Tomita M."/>
            <person name="Numata K."/>
            <person name="Arakawa K."/>
        </authorList>
    </citation>
    <scope>NUCLEOTIDE SEQUENCE</scope>
</reference>
<feature type="region of interest" description="Disordered" evidence="1">
    <location>
        <begin position="52"/>
        <end position="78"/>
    </location>
</feature>
<feature type="region of interest" description="Disordered" evidence="1">
    <location>
        <begin position="1"/>
        <end position="23"/>
    </location>
</feature>
<accession>A0A8X7C633</accession>
<evidence type="ECO:0000313" key="3">
    <source>
        <dbReference type="Proteomes" id="UP000886998"/>
    </source>
</evidence>
<name>A0A8X7C633_9ARAC</name>
<comment type="caution">
    <text evidence="2">The sequence shown here is derived from an EMBL/GenBank/DDBJ whole genome shotgun (WGS) entry which is preliminary data.</text>
</comment>